<dbReference type="InterPro" id="IPR058852">
    <property type="entry name" value="HTH_77"/>
</dbReference>
<evidence type="ECO:0000313" key="3">
    <source>
        <dbReference type="EMBL" id="PJI95283.1"/>
    </source>
</evidence>
<dbReference type="PANTHER" id="PTHR47691:SF3">
    <property type="entry name" value="HTH-TYPE TRANSCRIPTIONAL REGULATOR RV0890C-RELATED"/>
    <property type="match status" value="1"/>
</dbReference>
<sequence>MTVQTTRVVVVPSSSSPAPSGRPTGSDDTPAPPVGAPDLAVLGPVLLRGPGGMVAPAGPRSRALLVALALAAGRPVSSAHLLDDLWWDRGEQGDLADPRAALQTVVSRTRRIGAEGLLASSPSGYAFVGSSDLTRARAAAREAASALAAGRPDAALAAVDDALALWRGEPGADLAPGSPLAESLGAEAGRVRSTLQDVRLDALVSAGDDEGVLAVAGDRLAHRPADEAACLAFMTAAARSGRQADALRAFATLREALADELGADPSADVVRLHEHVLRGEVPAAAARAAHPTAPAIAPPTVAVTSAGPGTPEDAAPRRSVLVLGLRTPPNALVGRDADVAAIEVALRTSRLVTVLGPGGLGKTRVAQEVAHRAADAGAPVVVVELASVRTDDDVELALATRLGVGDGQGSTRLGDQLGRTDLRSRILDRLRTPATLLVLDNCEHVLDGAARWTADVLAETSARVLTTSRAPLELTAEAVFPLPPLASRRAVGDGGSASTPGPVGTGAGGASGPAALLFEQRARAARPDVDLPADVVERLCDRLDGLPLAIELAAARTRSMSVVEIERRLASRFALLTSGDRAAPERHRTLRAVIAWSWNLLGGAEQALLRRLCVLPGAFDAATAEQVTAACDGPDAGFATFDQLDALVSQSMLVAVDDRIAGTTRYRMLETVREFAALELERSGEQDAVRDAVHAWARDLARTLQGRLVGAAQVDAVRRGRVEQENLVQVLRWALADRRRDVLLPVFAFLARLWMLRSQFGETVTLGFEVARALVGREPADDEVGDLVWVLAAAGSPMSALTDQAEGMRSFARLRRLLRRPELLTPGQLATARLLDATLDPPRVPVVLADLRESDDWYVSLVAYLMSAQLAENQGRLAESLVQSRRAHTIATAHEETWGAAMAAQHLAELAAEEGDPAESLRWIAVAREGFEAVDAEAFLLQLDNLETTMMVATGRGAEVLPALHRLAATPLDEHDGRDEGPGGPSERRMVGASGLAHEAAGRGDLEAALRTLTEILDELKGQRFGALQSRVSTGASRLALAALDAAEAGLEERTPVASAEQLEVWTREQRAVTRALLRSLPGFVDRPVLGSSAAALGASLWARPELGRVADGVELLALAGRLASRQDVLALRRARHRDLAVRVAGEDVVRAGEERAAAVEDPTARVREIIDDGPWRRV</sequence>
<reference evidence="3 4" key="1">
    <citation type="submission" date="2017-11" db="EMBL/GenBank/DDBJ databases">
        <title>Genomic Encyclopedia of Archaeal and Bacterial Type Strains, Phase II (KMG-II): From Individual Species to Whole Genera.</title>
        <authorList>
            <person name="Goeker M."/>
        </authorList>
    </citation>
    <scope>NUCLEOTIDE SEQUENCE [LARGE SCALE GENOMIC DNA]</scope>
    <source>
        <strain evidence="3 4">DSM 22413</strain>
    </source>
</reference>
<dbReference type="Proteomes" id="UP000231586">
    <property type="component" value="Unassembled WGS sequence"/>
</dbReference>
<feature type="region of interest" description="Disordered" evidence="1">
    <location>
        <begin position="1"/>
        <end position="37"/>
    </location>
</feature>
<dbReference type="GO" id="GO:0016887">
    <property type="term" value="F:ATP hydrolysis activity"/>
    <property type="evidence" value="ECO:0007669"/>
    <property type="project" value="InterPro"/>
</dbReference>
<feature type="compositionally biased region" description="Low complexity" evidence="1">
    <location>
        <begin position="1"/>
        <end position="26"/>
    </location>
</feature>
<evidence type="ECO:0000259" key="2">
    <source>
        <dbReference type="SMART" id="SM01043"/>
    </source>
</evidence>
<name>A0A2M8WWI5_9MICO</name>
<feature type="domain" description="Bacterial transcriptional activator" evidence="2">
    <location>
        <begin position="131"/>
        <end position="277"/>
    </location>
</feature>
<proteinExistence type="predicted"/>
<dbReference type="InterPro" id="IPR005158">
    <property type="entry name" value="BTAD"/>
</dbReference>
<evidence type="ECO:0000313" key="4">
    <source>
        <dbReference type="Proteomes" id="UP000231586"/>
    </source>
</evidence>
<dbReference type="EMBL" id="PGTZ01000001">
    <property type="protein sequence ID" value="PJI95283.1"/>
    <property type="molecule type" value="Genomic_DNA"/>
</dbReference>
<dbReference type="SMART" id="SM01043">
    <property type="entry name" value="BTAD"/>
    <property type="match status" value="1"/>
</dbReference>
<dbReference type="InterPro" id="IPR027417">
    <property type="entry name" value="P-loop_NTPase"/>
</dbReference>
<dbReference type="PRINTS" id="PR00364">
    <property type="entry name" value="DISEASERSIST"/>
</dbReference>
<dbReference type="Pfam" id="PF25872">
    <property type="entry name" value="HTH_77"/>
    <property type="match status" value="1"/>
</dbReference>
<dbReference type="Gene3D" id="1.25.40.10">
    <property type="entry name" value="Tetratricopeptide repeat domain"/>
    <property type="match status" value="1"/>
</dbReference>
<accession>A0A2M8WWI5</accession>
<dbReference type="SUPFAM" id="SSF48452">
    <property type="entry name" value="TPR-like"/>
    <property type="match status" value="1"/>
</dbReference>
<dbReference type="Gene3D" id="3.40.50.300">
    <property type="entry name" value="P-loop containing nucleotide triphosphate hydrolases"/>
    <property type="match status" value="1"/>
</dbReference>
<protein>
    <submittedName>
        <fullName evidence="3">Putative ATPase</fullName>
    </submittedName>
</protein>
<dbReference type="PANTHER" id="PTHR47691">
    <property type="entry name" value="REGULATOR-RELATED"/>
    <property type="match status" value="1"/>
</dbReference>
<feature type="region of interest" description="Disordered" evidence="1">
    <location>
        <begin position="490"/>
        <end position="510"/>
    </location>
</feature>
<keyword evidence="4" id="KW-1185">Reference proteome</keyword>
<comment type="caution">
    <text evidence="3">The sequence shown here is derived from an EMBL/GenBank/DDBJ whole genome shotgun (WGS) entry which is preliminary data.</text>
</comment>
<feature type="region of interest" description="Disordered" evidence="1">
    <location>
        <begin position="969"/>
        <end position="990"/>
    </location>
</feature>
<organism evidence="3 4">
    <name type="scientific">Luteimicrobium subarcticum</name>
    <dbReference type="NCBI Taxonomy" id="620910"/>
    <lineage>
        <taxon>Bacteria</taxon>
        <taxon>Bacillati</taxon>
        <taxon>Actinomycetota</taxon>
        <taxon>Actinomycetes</taxon>
        <taxon>Micrococcales</taxon>
        <taxon>Luteimicrobium</taxon>
    </lineage>
</organism>
<dbReference type="InterPro" id="IPR049945">
    <property type="entry name" value="AAA_22"/>
</dbReference>
<dbReference type="Gene3D" id="1.10.10.10">
    <property type="entry name" value="Winged helix-like DNA-binding domain superfamily/Winged helix DNA-binding domain"/>
    <property type="match status" value="1"/>
</dbReference>
<gene>
    <name evidence="3" type="ORF">CLV34_0047</name>
</gene>
<dbReference type="Pfam" id="PF03704">
    <property type="entry name" value="BTAD"/>
    <property type="match status" value="1"/>
</dbReference>
<dbReference type="InterPro" id="IPR011990">
    <property type="entry name" value="TPR-like_helical_dom_sf"/>
</dbReference>
<evidence type="ECO:0000256" key="1">
    <source>
        <dbReference type="SAM" id="MobiDB-lite"/>
    </source>
</evidence>
<dbReference type="InterPro" id="IPR036388">
    <property type="entry name" value="WH-like_DNA-bd_sf"/>
</dbReference>
<feature type="compositionally biased region" description="Basic and acidic residues" evidence="1">
    <location>
        <begin position="972"/>
        <end position="990"/>
    </location>
</feature>
<dbReference type="Pfam" id="PF13401">
    <property type="entry name" value="AAA_22"/>
    <property type="match status" value="1"/>
</dbReference>
<dbReference type="AlphaFoldDB" id="A0A2M8WWI5"/>
<dbReference type="SUPFAM" id="SSF52540">
    <property type="entry name" value="P-loop containing nucleoside triphosphate hydrolases"/>
    <property type="match status" value="1"/>
</dbReference>